<dbReference type="Gene3D" id="3.30.930.10">
    <property type="entry name" value="Bira Bifunctional Protein, Domain 2"/>
    <property type="match status" value="1"/>
</dbReference>
<dbReference type="PANTHER" id="PTHR12835">
    <property type="entry name" value="BIOTIN PROTEIN LIGASE"/>
    <property type="match status" value="1"/>
</dbReference>
<feature type="domain" description="BPL/LPL catalytic" evidence="1">
    <location>
        <begin position="73"/>
        <end position="142"/>
    </location>
</feature>
<dbReference type="SUPFAM" id="SSF55681">
    <property type="entry name" value="Class II aaRS and biotin synthetases"/>
    <property type="match status" value="1"/>
</dbReference>
<dbReference type="EMBL" id="BJWL01000004">
    <property type="protein sequence ID" value="GFY85318.1"/>
    <property type="molecule type" value="Genomic_DNA"/>
</dbReference>
<comment type="caution">
    <text evidence="2">The sequence shown here is derived from an EMBL/GenBank/DDBJ whole genome shotgun (WGS) entry which is preliminary data.</text>
</comment>
<accession>A0A7J0EFR7</accession>
<dbReference type="Proteomes" id="UP000585474">
    <property type="component" value="Unassembled WGS sequence"/>
</dbReference>
<dbReference type="GO" id="GO:0004077">
    <property type="term" value="F:biotin--[biotin carboxyl-carrier protein] ligase activity"/>
    <property type="evidence" value="ECO:0007669"/>
    <property type="project" value="TreeGrafter"/>
</dbReference>
<dbReference type="GO" id="GO:0005737">
    <property type="term" value="C:cytoplasm"/>
    <property type="evidence" value="ECO:0007669"/>
    <property type="project" value="TreeGrafter"/>
</dbReference>
<evidence type="ECO:0000259" key="1">
    <source>
        <dbReference type="Pfam" id="PF03099"/>
    </source>
</evidence>
<dbReference type="InterPro" id="IPR004143">
    <property type="entry name" value="BPL_LPL_catalytic"/>
</dbReference>
<keyword evidence="3" id="KW-1185">Reference proteome</keyword>
<dbReference type="InterPro" id="IPR045864">
    <property type="entry name" value="aa-tRNA-synth_II/BPL/LPL"/>
</dbReference>
<evidence type="ECO:0000313" key="2">
    <source>
        <dbReference type="EMBL" id="GFY85318.1"/>
    </source>
</evidence>
<dbReference type="PANTHER" id="PTHR12835:SF5">
    <property type="entry name" value="BIOTIN--PROTEIN LIGASE"/>
    <property type="match status" value="1"/>
</dbReference>
<name>A0A7J0EFR7_9ERIC</name>
<proteinExistence type="predicted"/>
<protein>
    <submittedName>
        <fullName evidence="2">Holocarboxylase synthetase 2</fullName>
    </submittedName>
</protein>
<sequence length="176" mass="19578">MDSKTPSLLVLCGKSSTERELGKSLKDNQTLKLPENAEVSILLHSESENSFEGESFRINSFFNSLSAAHFGSNFCEIPVGSVCVSDVQFKGRGRSKNVWESPKGSLLFSFTIQMEDGRVVPLVQYVVSLAMTEAIKDMKKQNVRDLTVVEDNMLEVVDDIVVEVDNNEEMVVDSYT</sequence>
<organism evidence="2 3">
    <name type="scientific">Actinidia rufa</name>
    <dbReference type="NCBI Taxonomy" id="165716"/>
    <lineage>
        <taxon>Eukaryota</taxon>
        <taxon>Viridiplantae</taxon>
        <taxon>Streptophyta</taxon>
        <taxon>Embryophyta</taxon>
        <taxon>Tracheophyta</taxon>
        <taxon>Spermatophyta</taxon>
        <taxon>Magnoliopsida</taxon>
        <taxon>eudicotyledons</taxon>
        <taxon>Gunneridae</taxon>
        <taxon>Pentapetalae</taxon>
        <taxon>asterids</taxon>
        <taxon>Ericales</taxon>
        <taxon>Actinidiaceae</taxon>
        <taxon>Actinidia</taxon>
    </lineage>
</organism>
<reference evidence="2 3" key="1">
    <citation type="submission" date="2019-07" db="EMBL/GenBank/DDBJ databases">
        <title>De Novo Assembly of kiwifruit Actinidia rufa.</title>
        <authorList>
            <person name="Sugita-Konishi S."/>
            <person name="Sato K."/>
            <person name="Mori E."/>
            <person name="Abe Y."/>
            <person name="Kisaki G."/>
            <person name="Hamano K."/>
            <person name="Suezawa K."/>
            <person name="Otani M."/>
            <person name="Fukuda T."/>
            <person name="Manabe T."/>
            <person name="Gomi K."/>
            <person name="Tabuchi M."/>
            <person name="Akimitsu K."/>
            <person name="Kataoka I."/>
        </authorList>
    </citation>
    <scope>NUCLEOTIDE SEQUENCE [LARGE SCALE GENOMIC DNA]</scope>
    <source>
        <strain evidence="3">cv. Fuchu</strain>
    </source>
</reference>
<evidence type="ECO:0000313" key="3">
    <source>
        <dbReference type="Proteomes" id="UP000585474"/>
    </source>
</evidence>
<gene>
    <name evidence="2" type="ORF">Acr_04g0000560</name>
</gene>
<dbReference type="OrthoDB" id="10250105at2759"/>
<dbReference type="Pfam" id="PF03099">
    <property type="entry name" value="BPL_LplA_LipB"/>
    <property type="match status" value="1"/>
</dbReference>
<dbReference type="AlphaFoldDB" id="A0A7J0EFR7"/>